<dbReference type="Proteomes" id="UP000267654">
    <property type="component" value="Unassembled WGS sequence"/>
</dbReference>
<protein>
    <submittedName>
        <fullName evidence="2">DUF3467 domain-containing protein</fullName>
    </submittedName>
</protein>
<reference evidence="1" key="2">
    <citation type="journal article" date="2020" name="mSystems">
        <title>Genome- and Community-Level Interaction Insights into Carbon Utilization and Element Cycling Functions of Hydrothermarchaeota in Hydrothermal Sediment.</title>
        <authorList>
            <person name="Zhou Z."/>
            <person name="Liu Y."/>
            <person name="Xu W."/>
            <person name="Pan J."/>
            <person name="Luo Z.H."/>
            <person name="Li M."/>
        </authorList>
    </citation>
    <scope>NUCLEOTIDE SEQUENCE [LARGE SCALE GENOMIC DNA]</scope>
    <source>
        <strain evidence="1">HyVt-219</strain>
    </source>
</reference>
<dbReference type="Pfam" id="PF11950">
    <property type="entry name" value="DUF3467"/>
    <property type="match status" value="1"/>
</dbReference>
<evidence type="ECO:0000313" key="3">
    <source>
        <dbReference type="Proteomes" id="UP000267654"/>
    </source>
</evidence>
<dbReference type="InterPro" id="IPR021857">
    <property type="entry name" value="DUF3467"/>
</dbReference>
<sequence>MKITDDILMGRYANIMRVTHSSEEFLLEFANAIPPVGAVVARVFISPGHLKRIIKALSDNLERYEKKFGEVKEAEEPERRIGF</sequence>
<evidence type="ECO:0000313" key="1">
    <source>
        <dbReference type="EMBL" id="HDN84560.1"/>
    </source>
</evidence>
<gene>
    <name evidence="2" type="ORF">DRI96_01555</name>
    <name evidence="1" type="ORF">ENG47_02225</name>
</gene>
<evidence type="ECO:0000313" key="2">
    <source>
        <dbReference type="EMBL" id="RLE14366.1"/>
    </source>
</evidence>
<reference evidence="2 3" key="1">
    <citation type="submission" date="2018-06" db="EMBL/GenBank/DDBJ databases">
        <title>Extensive metabolic versatility and redundancy in microbially diverse, dynamic hydrothermal sediments.</title>
        <authorList>
            <person name="Dombrowski N."/>
            <person name="Teske A."/>
            <person name="Baker B.J."/>
        </authorList>
    </citation>
    <scope>NUCLEOTIDE SEQUENCE [LARGE SCALE GENOMIC DNA]</scope>
    <source>
        <strain evidence="2">B19_G9</strain>
    </source>
</reference>
<dbReference type="AlphaFoldDB" id="A0A662DKF8"/>
<accession>A0A662DKF8</accession>
<name>A0A662DKF8_UNCAE</name>
<dbReference type="EMBL" id="QMQB01000041">
    <property type="protein sequence ID" value="RLE14366.1"/>
    <property type="molecule type" value="Genomic_DNA"/>
</dbReference>
<dbReference type="EMBL" id="DRBC01000127">
    <property type="protein sequence ID" value="HDN84560.1"/>
    <property type="molecule type" value="Genomic_DNA"/>
</dbReference>
<proteinExistence type="predicted"/>
<organism evidence="2 3">
    <name type="scientific">Aerophobetes bacterium</name>
    <dbReference type="NCBI Taxonomy" id="2030807"/>
    <lineage>
        <taxon>Bacteria</taxon>
        <taxon>Candidatus Aerophobota</taxon>
    </lineage>
</organism>
<comment type="caution">
    <text evidence="2">The sequence shown here is derived from an EMBL/GenBank/DDBJ whole genome shotgun (WGS) entry which is preliminary data.</text>
</comment>
<dbReference type="Proteomes" id="UP000885660">
    <property type="component" value="Unassembled WGS sequence"/>
</dbReference>